<gene>
    <name evidence="4" type="ORF">COO20_09795</name>
</gene>
<dbReference type="OrthoDB" id="5181253at2"/>
<dbReference type="AlphaFoldDB" id="A0A2N3KV24"/>
<dbReference type="GO" id="GO:0004519">
    <property type="term" value="F:endonuclease activity"/>
    <property type="evidence" value="ECO:0007669"/>
    <property type="project" value="InterPro"/>
</dbReference>
<dbReference type="HAMAP" id="MF_04144">
    <property type="entry name" value="TERL_LAMBDA"/>
    <property type="match status" value="1"/>
</dbReference>
<dbReference type="GO" id="GO:0016887">
    <property type="term" value="F:ATP hydrolysis activity"/>
    <property type="evidence" value="ECO:0007669"/>
    <property type="project" value="InterPro"/>
</dbReference>
<dbReference type="EMBL" id="NWTK01000005">
    <property type="protein sequence ID" value="PKR54412.1"/>
    <property type="molecule type" value="Genomic_DNA"/>
</dbReference>
<comment type="caution">
    <text evidence="4">The sequence shown here is derived from an EMBL/GenBank/DDBJ whole genome shotgun (WGS) entry which is preliminary data.</text>
</comment>
<protein>
    <submittedName>
        <fullName evidence="4">Terminase</fullName>
    </submittedName>
</protein>
<dbReference type="Pfam" id="PF05876">
    <property type="entry name" value="GpA_ATPase"/>
    <property type="match status" value="1"/>
</dbReference>
<feature type="region of interest" description="Disordered" evidence="1">
    <location>
        <begin position="621"/>
        <end position="675"/>
    </location>
</feature>
<proteinExistence type="inferred from homology"/>
<dbReference type="GO" id="GO:0005524">
    <property type="term" value="F:ATP binding"/>
    <property type="evidence" value="ECO:0007669"/>
    <property type="project" value="InterPro"/>
</dbReference>
<feature type="compositionally biased region" description="Low complexity" evidence="1">
    <location>
        <begin position="639"/>
        <end position="650"/>
    </location>
</feature>
<evidence type="ECO:0000259" key="3">
    <source>
        <dbReference type="Pfam" id="PF20454"/>
    </source>
</evidence>
<evidence type="ECO:0000256" key="1">
    <source>
        <dbReference type="SAM" id="MobiDB-lite"/>
    </source>
</evidence>
<evidence type="ECO:0000313" key="4">
    <source>
        <dbReference type="EMBL" id="PKR54412.1"/>
    </source>
</evidence>
<dbReference type="Gene3D" id="3.40.50.300">
    <property type="entry name" value="P-loop containing nucleotide triphosphate hydrolases"/>
    <property type="match status" value="1"/>
</dbReference>
<dbReference type="InterPro" id="IPR046453">
    <property type="entry name" value="GpA_ATPase"/>
</dbReference>
<name>A0A2N3KV24_9PROT</name>
<accession>A0A2N3KV24</accession>
<evidence type="ECO:0000313" key="5">
    <source>
        <dbReference type="Proteomes" id="UP000233597"/>
    </source>
</evidence>
<feature type="domain" description="Terminase large subunit GpA endonuclease" evidence="3">
    <location>
        <begin position="311"/>
        <end position="604"/>
    </location>
</feature>
<reference evidence="4 5" key="1">
    <citation type="submission" date="2017-09" db="EMBL/GenBank/DDBJ databases">
        <title>Biodiversity and function of Thalassospira species in the particle-attached aromatic-hydrocarbon-degrading consortia from the surface seawater of the South China Sea.</title>
        <authorList>
            <person name="Dong C."/>
            <person name="Liu R."/>
            <person name="Shao Z."/>
        </authorList>
    </citation>
    <scope>NUCLEOTIDE SEQUENCE [LARGE SCALE GENOMIC DNA]</scope>
    <source>
        <strain evidence="4 5">CSC1P2</strain>
    </source>
</reference>
<organism evidence="4 5">
    <name type="scientific">Thalassospira marina</name>
    <dbReference type="NCBI Taxonomy" id="2048283"/>
    <lineage>
        <taxon>Bacteria</taxon>
        <taxon>Pseudomonadati</taxon>
        <taxon>Pseudomonadota</taxon>
        <taxon>Alphaproteobacteria</taxon>
        <taxon>Rhodospirillales</taxon>
        <taxon>Thalassospiraceae</taxon>
        <taxon>Thalassospira</taxon>
    </lineage>
</organism>
<feature type="domain" description="Phage terminase large subunit GpA ATPase" evidence="2">
    <location>
        <begin position="51"/>
        <end position="301"/>
    </location>
</feature>
<dbReference type="InterPro" id="IPR046454">
    <property type="entry name" value="GpA_endonuclease"/>
</dbReference>
<evidence type="ECO:0000259" key="2">
    <source>
        <dbReference type="Pfam" id="PF05876"/>
    </source>
</evidence>
<sequence>MNQIARVTSNEAARLIFAALARGIAPDEIVLPSQWARENLIVADGPLAGEKWSAELTPYATEILDCLAPDNGITRVSVRKSAQVGMTGAMIAWLATIMAVTPARAMLVFPTIAAVQEFNREKFSPSIEQTKALRNKVREAGTRSAQKSTALSKRFPGGSLVLTGANSASDLRSKTIKFMCCDEVDEWPLDLDKQGDPMDMVNARQIAFHATGDYKKFEGSTPTIKGISRIDNAFEEGDQRFYECPCPGCGHYQRLIFGGKDVKHGLKFNRAYPYNAYYICINCGCPIEHHQKRAMVQAGRWRATKAGDGRHPSFHIDALSSLVTTWDKVAEEFLNAKDDPNKLKAFTNLWLGEAWEEKGDAPDWQRLFVRRESYPARTIPVGGLVITVGCDVQTDGIYYEVVAWGRDRKSWSIDAGFLGGNTADPNDRVWLELDAIYARRYPDAYGNYWAADALAVDSGYNSNQVYLWTRSRPKARAIKGSGDRGKAAISAAPTKVEINFNGKRSKRGAELWHVGTWDLKATFYADLNKDGLRDGLGADSDPAGYCYFTELHDEQFFRQITAEYLKKGTKNGRTTLTWEASGPNHLLDCRIYNMAMASHLGVDRLTEYEWMALEKNRTAAPKVPQGDLLDRATPVAETETVPSSRPVVEPESPPKAGNDNISAGWLGQNTKGWLR</sequence>
<dbReference type="Proteomes" id="UP000233597">
    <property type="component" value="Unassembled WGS sequence"/>
</dbReference>
<dbReference type="InterPro" id="IPR027417">
    <property type="entry name" value="P-loop_NTPase"/>
</dbReference>
<dbReference type="InterPro" id="IPR008866">
    <property type="entry name" value="Phage_lambda_GpA-like"/>
</dbReference>
<dbReference type="Pfam" id="PF20454">
    <property type="entry name" value="GpA_nuclease"/>
    <property type="match status" value="1"/>
</dbReference>